<name>A0A2W5BC17_9CORY</name>
<reference evidence="1 2" key="1">
    <citation type="submission" date="2017-11" db="EMBL/GenBank/DDBJ databases">
        <title>Infants hospitalized years apart are colonized by the same room-sourced microbial strains.</title>
        <authorList>
            <person name="Brooks B."/>
            <person name="Olm M.R."/>
            <person name="Firek B.A."/>
            <person name="Baker R."/>
            <person name="Thomas B.C."/>
            <person name="Morowitz M.J."/>
            <person name="Banfield J.F."/>
        </authorList>
    </citation>
    <scope>NUCLEOTIDE SEQUENCE [LARGE SCALE GENOMIC DNA]</scope>
    <source>
        <strain evidence="1">S2_012_000_R3_87</strain>
    </source>
</reference>
<dbReference type="Gene3D" id="3.40.50.1000">
    <property type="entry name" value="HAD superfamily/HAD-like"/>
    <property type="match status" value="1"/>
</dbReference>
<proteinExistence type="predicted"/>
<protein>
    <submittedName>
        <fullName evidence="1">Phosphoglycolate phosphatase</fullName>
    </submittedName>
</protein>
<sequence length="217" mass="23702">MRKILLIDVDGTLIDSYPGIRASFIHALSTHGYAIPDEDFLRGLPGPPMRDSIAAAGVPAEQVDTVMADYSEHQSNGGWLDSALFPGIPELLSTWREEGHILATATSKSYSGALRALKHFGLLEYFDYLGTADDDGGPRQHKEDVVAYVMGLINADHETKPSQFLMIGDRKHDAQGAKSQGIDCVLVNWGYGSQQELAQVPLIANPPEELKSIVEQR</sequence>
<dbReference type="InterPro" id="IPR041492">
    <property type="entry name" value="HAD_2"/>
</dbReference>
<evidence type="ECO:0000313" key="2">
    <source>
        <dbReference type="Proteomes" id="UP000249451"/>
    </source>
</evidence>
<comment type="caution">
    <text evidence="1">The sequence shown here is derived from an EMBL/GenBank/DDBJ whole genome shotgun (WGS) entry which is preliminary data.</text>
</comment>
<dbReference type="SUPFAM" id="SSF56784">
    <property type="entry name" value="HAD-like"/>
    <property type="match status" value="1"/>
</dbReference>
<evidence type="ECO:0000313" key="1">
    <source>
        <dbReference type="EMBL" id="PZP03423.1"/>
    </source>
</evidence>
<dbReference type="Gene3D" id="1.10.150.240">
    <property type="entry name" value="Putative phosphatase, domain 2"/>
    <property type="match status" value="1"/>
</dbReference>
<accession>A0A2W5BC17</accession>
<dbReference type="AlphaFoldDB" id="A0A2W5BC17"/>
<dbReference type="InterPro" id="IPR036412">
    <property type="entry name" value="HAD-like_sf"/>
</dbReference>
<dbReference type="PANTHER" id="PTHR43434">
    <property type="entry name" value="PHOSPHOGLYCOLATE PHOSPHATASE"/>
    <property type="match status" value="1"/>
</dbReference>
<dbReference type="EMBL" id="QFNY01000011">
    <property type="protein sequence ID" value="PZP03423.1"/>
    <property type="molecule type" value="Genomic_DNA"/>
</dbReference>
<dbReference type="Proteomes" id="UP000249451">
    <property type="component" value="Unassembled WGS sequence"/>
</dbReference>
<dbReference type="SFLD" id="SFLDS00003">
    <property type="entry name" value="Haloacid_Dehalogenase"/>
    <property type="match status" value="1"/>
</dbReference>
<dbReference type="SFLD" id="SFLDG01129">
    <property type="entry name" value="C1.5:_HAD__Beta-PGM__Phosphata"/>
    <property type="match status" value="1"/>
</dbReference>
<dbReference type="GO" id="GO:0004713">
    <property type="term" value="F:protein tyrosine kinase activity"/>
    <property type="evidence" value="ECO:0007669"/>
    <property type="project" value="TreeGrafter"/>
</dbReference>
<dbReference type="PANTHER" id="PTHR43434:SF20">
    <property type="entry name" value="5'-NUCLEOTIDASE"/>
    <property type="match status" value="1"/>
</dbReference>
<gene>
    <name evidence="1" type="ORF">DI609_00945</name>
</gene>
<dbReference type="InterPro" id="IPR050155">
    <property type="entry name" value="HAD-like_hydrolase_sf"/>
</dbReference>
<organism evidence="1 2">
    <name type="scientific">Corynebacterium urealyticum</name>
    <dbReference type="NCBI Taxonomy" id="43771"/>
    <lineage>
        <taxon>Bacteria</taxon>
        <taxon>Bacillati</taxon>
        <taxon>Actinomycetota</taxon>
        <taxon>Actinomycetes</taxon>
        <taxon>Mycobacteriales</taxon>
        <taxon>Corynebacteriaceae</taxon>
        <taxon>Corynebacterium</taxon>
    </lineage>
</organism>
<dbReference type="InterPro" id="IPR023214">
    <property type="entry name" value="HAD_sf"/>
</dbReference>
<dbReference type="GO" id="GO:0005829">
    <property type="term" value="C:cytosol"/>
    <property type="evidence" value="ECO:0007669"/>
    <property type="project" value="TreeGrafter"/>
</dbReference>
<dbReference type="InterPro" id="IPR023198">
    <property type="entry name" value="PGP-like_dom2"/>
</dbReference>
<dbReference type="Pfam" id="PF13419">
    <property type="entry name" value="HAD_2"/>
    <property type="match status" value="1"/>
</dbReference>